<dbReference type="EMBL" id="JACHIW010000002">
    <property type="protein sequence ID" value="MBB5158788.1"/>
    <property type="molecule type" value="Genomic_DNA"/>
</dbReference>
<dbReference type="Gene3D" id="3.40.50.150">
    <property type="entry name" value="Vaccinia Virus protein VP39"/>
    <property type="match status" value="1"/>
</dbReference>
<evidence type="ECO:0000256" key="2">
    <source>
        <dbReference type="ARBA" id="ARBA00022679"/>
    </source>
</evidence>
<dbReference type="PANTHER" id="PTHR44942">
    <property type="entry name" value="METHYLTRANSF_11 DOMAIN-CONTAINING PROTEIN"/>
    <property type="match status" value="1"/>
</dbReference>
<dbReference type="AlphaFoldDB" id="A0A840QIQ7"/>
<dbReference type="CDD" id="cd02440">
    <property type="entry name" value="AdoMet_MTases"/>
    <property type="match status" value="1"/>
</dbReference>
<dbReference type="SUPFAM" id="SSF53335">
    <property type="entry name" value="S-adenosyl-L-methionine-dependent methyltransferases"/>
    <property type="match status" value="1"/>
</dbReference>
<dbReference type="RefSeq" id="WP_184732486.1">
    <property type="nucleotide sequence ID" value="NZ_JACHIW010000002.1"/>
</dbReference>
<comment type="caution">
    <text evidence="4">The sequence shown here is derived from an EMBL/GenBank/DDBJ whole genome shotgun (WGS) entry which is preliminary data.</text>
</comment>
<reference evidence="4 5" key="1">
    <citation type="submission" date="2020-08" db="EMBL/GenBank/DDBJ databases">
        <title>Sequencing the genomes of 1000 actinobacteria strains.</title>
        <authorList>
            <person name="Klenk H.-P."/>
        </authorList>
    </citation>
    <scope>NUCLEOTIDE SEQUENCE [LARGE SCALE GENOMIC DNA]</scope>
    <source>
        <strain evidence="4 5">DSM 45584</strain>
    </source>
</reference>
<keyword evidence="1 4" id="KW-0489">Methyltransferase</keyword>
<dbReference type="InterPro" id="IPR041698">
    <property type="entry name" value="Methyltransf_25"/>
</dbReference>
<accession>A0A840QIQ7</accession>
<evidence type="ECO:0000259" key="3">
    <source>
        <dbReference type="Pfam" id="PF13649"/>
    </source>
</evidence>
<evidence type="ECO:0000256" key="1">
    <source>
        <dbReference type="ARBA" id="ARBA00022603"/>
    </source>
</evidence>
<evidence type="ECO:0000313" key="5">
    <source>
        <dbReference type="Proteomes" id="UP000584374"/>
    </source>
</evidence>
<dbReference type="InterPro" id="IPR051052">
    <property type="entry name" value="Diverse_substrate_MTase"/>
</dbReference>
<dbReference type="Pfam" id="PF13649">
    <property type="entry name" value="Methyltransf_25"/>
    <property type="match status" value="1"/>
</dbReference>
<protein>
    <submittedName>
        <fullName evidence="4">2-polyprenyl-3-methyl-5-hydroxy-6-metoxy-1, 4-benzoquinol methylase</fullName>
    </submittedName>
</protein>
<proteinExistence type="predicted"/>
<keyword evidence="2" id="KW-0808">Transferase</keyword>
<organism evidence="4 5">
    <name type="scientific">Saccharopolyspora phatthalungensis</name>
    <dbReference type="NCBI Taxonomy" id="664693"/>
    <lineage>
        <taxon>Bacteria</taxon>
        <taxon>Bacillati</taxon>
        <taxon>Actinomycetota</taxon>
        <taxon>Actinomycetes</taxon>
        <taxon>Pseudonocardiales</taxon>
        <taxon>Pseudonocardiaceae</taxon>
        <taxon>Saccharopolyspora</taxon>
    </lineage>
</organism>
<keyword evidence="5" id="KW-1185">Reference proteome</keyword>
<dbReference type="GO" id="GO:0008168">
    <property type="term" value="F:methyltransferase activity"/>
    <property type="evidence" value="ECO:0007669"/>
    <property type="project" value="UniProtKB-KW"/>
</dbReference>
<dbReference type="GO" id="GO:0032259">
    <property type="term" value="P:methylation"/>
    <property type="evidence" value="ECO:0007669"/>
    <property type="project" value="UniProtKB-KW"/>
</dbReference>
<dbReference type="PANTHER" id="PTHR44942:SF4">
    <property type="entry name" value="METHYLTRANSFERASE TYPE 11 DOMAIN-CONTAINING PROTEIN"/>
    <property type="match status" value="1"/>
</dbReference>
<gene>
    <name evidence="4" type="ORF">BJ970_006387</name>
</gene>
<evidence type="ECO:0000313" key="4">
    <source>
        <dbReference type="EMBL" id="MBB5158788.1"/>
    </source>
</evidence>
<dbReference type="InterPro" id="IPR029063">
    <property type="entry name" value="SAM-dependent_MTases_sf"/>
</dbReference>
<sequence>MTGEAACPTDEEVAAEWARRAERNGLARVMRASQPAELNAGTTGVTRGIVDEYLRLVAADLRRPVATALEVGCGVGRLTPTLATHADRVTAIDMTPQMLDNARRNCADLTNVDFMLARAEDITWQASMFDVGVSVWVLMHLLDDEQLAKVCTSLAESLRYLVLIEYSGAQIPVSRWSRLRTLEDYLAVLPGAQVLQERSLDYGGDASTAALIRFPDHA</sequence>
<name>A0A840QIQ7_9PSEU</name>
<dbReference type="Proteomes" id="UP000584374">
    <property type="component" value="Unassembled WGS sequence"/>
</dbReference>
<feature type="domain" description="Methyltransferase" evidence="3">
    <location>
        <begin position="69"/>
        <end position="159"/>
    </location>
</feature>